<evidence type="ECO:0000256" key="1">
    <source>
        <dbReference type="SAM" id="Phobius"/>
    </source>
</evidence>
<keyword evidence="1" id="KW-0472">Membrane</keyword>
<dbReference type="Proteomes" id="UP000593765">
    <property type="component" value="Chromosome"/>
</dbReference>
<evidence type="ECO:0000313" key="3">
    <source>
        <dbReference type="Proteomes" id="UP000593765"/>
    </source>
</evidence>
<protein>
    <submittedName>
        <fullName evidence="2">Type II secretion system protein</fullName>
    </submittedName>
</protein>
<keyword evidence="3" id="KW-1185">Reference proteome</keyword>
<sequence>MRKRYLSTTRSSAFTIVELLVVVGIVGLLLAIAIPGVSRVRRNAKAVVCTSNIGAVTKAILASAASQGKLPFTRTVPAPAQYWFDKNQVGAYLVDADRLPLQKPAGGVLACPSDDGARSYAMNAWASSELDVQMVTKGGGRTWNLAASEPSQLILVVEAWSYTGTTATGWLAPPIVGVEGKSAGQRFGGNGGIGPIYAGRFGMVNSELDYSRHRSDGALARTAVSGRLNIGYADGHVAMRSERQLFDETGRSVSDSRWFPGESP</sequence>
<reference evidence="2 3" key="1">
    <citation type="submission" date="2020-10" db="EMBL/GenBank/DDBJ databases">
        <title>Wide distribution of Phycisphaera-like planctomycetes from WD2101 soil group in peatlands and genome analysis of the first cultivated representative.</title>
        <authorList>
            <person name="Dedysh S.N."/>
            <person name="Beletsky A.V."/>
            <person name="Ivanova A."/>
            <person name="Kulichevskaya I.S."/>
            <person name="Suzina N.E."/>
            <person name="Philippov D.A."/>
            <person name="Rakitin A.L."/>
            <person name="Mardanov A.V."/>
            <person name="Ravin N.V."/>
        </authorList>
    </citation>
    <scope>NUCLEOTIDE SEQUENCE [LARGE SCALE GENOMIC DNA]</scope>
    <source>
        <strain evidence="2 3">M1803</strain>
    </source>
</reference>
<dbReference type="RefSeq" id="WP_206291253.1">
    <property type="nucleotide sequence ID" value="NZ_CP063458.1"/>
</dbReference>
<accession>A0A7M2WRY9</accession>
<dbReference type="InterPro" id="IPR045584">
    <property type="entry name" value="Pilin-like"/>
</dbReference>
<proteinExistence type="predicted"/>
<dbReference type="EMBL" id="CP063458">
    <property type="protein sequence ID" value="QOV88278.1"/>
    <property type="molecule type" value="Genomic_DNA"/>
</dbReference>
<keyword evidence="1" id="KW-0812">Transmembrane</keyword>
<dbReference type="KEGG" id="hbs:IPV69_18750"/>
<evidence type="ECO:0000313" key="2">
    <source>
        <dbReference type="EMBL" id="QOV88278.1"/>
    </source>
</evidence>
<gene>
    <name evidence="2" type="ORF">IPV69_18750</name>
</gene>
<dbReference type="SUPFAM" id="SSF54523">
    <property type="entry name" value="Pili subunits"/>
    <property type="match status" value="1"/>
</dbReference>
<dbReference type="AlphaFoldDB" id="A0A7M2WRY9"/>
<feature type="transmembrane region" description="Helical" evidence="1">
    <location>
        <begin position="12"/>
        <end position="34"/>
    </location>
</feature>
<name>A0A7M2WRY9_9BACT</name>
<dbReference type="Gene3D" id="3.30.700.10">
    <property type="entry name" value="Glycoprotein, Type 4 Pilin"/>
    <property type="match status" value="1"/>
</dbReference>
<keyword evidence="1" id="KW-1133">Transmembrane helix</keyword>
<organism evidence="2 3">
    <name type="scientific">Humisphaera borealis</name>
    <dbReference type="NCBI Taxonomy" id="2807512"/>
    <lineage>
        <taxon>Bacteria</taxon>
        <taxon>Pseudomonadati</taxon>
        <taxon>Planctomycetota</taxon>
        <taxon>Phycisphaerae</taxon>
        <taxon>Tepidisphaerales</taxon>
        <taxon>Tepidisphaeraceae</taxon>
        <taxon>Humisphaera</taxon>
    </lineage>
</organism>
<dbReference type="PANTHER" id="PTHR30093">
    <property type="entry name" value="GENERAL SECRETION PATHWAY PROTEIN G"/>
    <property type="match status" value="1"/>
</dbReference>
<dbReference type="PANTHER" id="PTHR30093:SF2">
    <property type="entry name" value="TYPE II SECRETION SYSTEM PROTEIN H"/>
    <property type="match status" value="1"/>
</dbReference>